<dbReference type="GO" id="GO:0008081">
    <property type="term" value="F:phosphoric diester hydrolase activity"/>
    <property type="evidence" value="ECO:0007669"/>
    <property type="project" value="InterPro"/>
</dbReference>
<dbReference type="STRING" id="2282107.A0A286USH0"/>
<evidence type="ECO:0000313" key="3">
    <source>
        <dbReference type="EMBL" id="PAV22509.1"/>
    </source>
</evidence>
<evidence type="ECO:0000256" key="2">
    <source>
        <dbReference type="SAM" id="SignalP"/>
    </source>
</evidence>
<dbReference type="Gene3D" id="3.20.20.190">
    <property type="entry name" value="Phosphatidylinositol (PI) phosphodiesterase"/>
    <property type="match status" value="1"/>
</dbReference>
<keyword evidence="1" id="KW-0812">Transmembrane</keyword>
<evidence type="ECO:0000256" key="1">
    <source>
        <dbReference type="SAM" id="Phobius"/>
    </source>
</evidence>
<feature type="chain" id="PRO_5013642206" evidence="2">
    <location>
        <begin position="22"/>
        <end position="357"/>
    </location>
</feature>
<keyword evidence="1" id="KW-1133">Transmembrane helix</keyword>
<accession>A0A286USH0</accession>
<evidence type="ECO:0000313" key="4">
    <source>
        <dbReference type="Proteomes" id="UP000217199"/>
    </source>
</evidence>
<keyword evidence="4" id="KW-1185">Reference proteome</keyword>
<keyword evidence="1" id="KW-0472">Membrane</keyword>
<dbReference type="AlphaFoldDB" id="A0A286USH0"/>
<sequence length="357" mass="38411">MKYSLARAALSLFTLISASSAALTSRATTCNGHSEFCDKSYGNISFVGAHDSYAVGTNNLATNQDYDVTQQLNDGIRMLQMQAHLSDSVLHLCHTSCILYDGGTLENYLTKVKSWMDDNPNDVVTILIVNSDDVAPSQFASVYESVGLSNISYSPSSSSIKYTEWPTLGELIDAGTRLVTFMDYEADYSSVSYIIDEFSNMWETAYDVTDTTFDCNVNRTSGDSTTQLYTINHFLDKYETVLTLTLTPDKDALNQTNAASGTGSLGLQASECGGTYGRYPNFMLVDFYEYGGGSVFEVAATLNGVTYSPTSAIATPISDTGSSSSSSAGQLVPVPRGLLASFFTFLAGGVIGAWIVL</sequence>
<dbReference type="EMBL" id="NBII01000002">
    <property type="protein sequence ID" value="PAV22509.1"/>
    <property type="molecule type" value="Genomic_DNA"/>
</dbReference>
<dbReference type="OrthoDB" id="7984201at2759"/>
<dbReference type="PANTHER" id="PTHR13593">
    <property type="match status" value="1"/>
</dbReference>
<dbReference type="InterPro" id="IPR051057">
    <property type="entry name" value="PI-PLC_domain"/>
</dbReference>
<dbReference type="InParanoid" id="A0A286USH0"/>
<dbReference type="GO" id="GO:0006629">
    <property type="term" value="P:lipid metabolic process"/>
    <property type="evidence" value="ECO:0007669"/>
    <property type="project" value="InterPro"/>
</dbReference>
<organism evidence="3 4">
    <name type="scientific">Pyrrhoderma noxium</name>
    <dbReference type="NCBI Taxonomy" id="2282107"/>
    <lineage>
        <taxon>Eukaryota</taxon>
        <taxon>Fungi</taxon>
        <taxon>Dikarya</taxon>
        <taxon>Basidiomycota</taxon>
        <taxon>Agaricomycotina</taxon>
        <taxon>Agaricomycetes</taxon>
        <taxon>Hymenochaetales</taxon>
        <taxon>Hymenochaetaceae</taxon>
        <taxon>Pyrrhoderma</taxon>
    </lineage>
</organism>
<dbReference type="Pfam" id="PF26146">
    <property type="entry name" value="PI-PLC_X"/>
    <property type="match status" value="1"/>
</dbReference>
<dbReference type="Proteomes" id="UP000217199">
    <property type="component" value="Unassembled WGS sequence"/>
</dbReference>
<proteinExistence type="predicted"/>
<keyword evidence="2" id="KW-0732">Signal</keyword>
<feature type="signal peptide" evidence="2">
    <location>
        <begin position="1"/>
        <end position="21"/>
    </location>
</feature>
<protein>
    <submittedName>
        <fullName evidence="3">PLC-like phosphodiesterase</fullName>
    </submittedName>
</protein>
<feature type="transmembrane region" description="Helical" evidence="1">
    <location>
        <begin position="337"/>
        <end position="356"/>
    </location>
</feature>
<dbReference type="SUPFAM" id="SSF51695">
    <property type="entry name" value="PLC-like phosphodiesterases"/>
    <property type="match status" value="1"/>
</dbReference>
<dbReference type="PANTHER" id="PTHR13593:SF140">
    <property type="entry name" value="PLC-LIKE PHOSPHODIESTERASE"/>
    <property type="match status" value="1"/>
</dbReference>
<gene>
    <name evidence="3" type="ORF">PNOK_0246600</name>
</gene>
<dbReference type="InterPro" id="IPR017946">
    <property type="entry name" value="PLC-like_Pdiesterase_TIM-brl"/>
</dbReference>
<reference evidence="3 4" key="1">
    <citation type="journal article" date="2017" name="Mol. Ecol.">
        <title>Comparative and population genomic landscape of Phellinus noxius: A hypervariable fungus causing root rot in trees.</title>
        <authorList>
            <person name="Chung C.L."/>
            <person name="Lee T.J."/>
            <person name="Akiba M."/>
            <person name="Lee H.H."/>
            <person name="Kuo T.H."/>
            <person name="Liu D."/>
            <person name="Ke H.M."/>
            <person name="Yokoi T."/>
            <person name="Roa M.B."/>
            <person name="Lu M.J."/>
            <person name="Chang Y.Y."/>
            <person name="Ann P.J."/>
            <person name="Tsai J.N."/>
            <person name="Chen C.Y."/>
            <person name="Tzean S.S."/>
            <person name="Ota Y."/>
            <person name="Hattori T."/>
            <person name="Sahashi N."/>
            <person name="Liou R.F."/>
            <person name="Kikuchi T."/>
            <person name="Tsai I.J."/>
        </authorList>
    </citation>
    <scope>NUCLEOTIDE SEQUENCE [LARGE SCALE GENOMIC DNA]</scope>
    <source>
        <strain evidence="3 4">FFPRI411160</strain>
    </source>
</reference>
<name>A0A286USH0_9AGAM</name>
<comment type="caution">
    <text evidence="3">The sequence shown here is derived from an EMBL/GenBank/DDBJ whole genome shotgun (WGS) entry which is preliminary data.</text>
</comment>